<dbReference type="AlphaFoldDB" id="A0A1I3SBE8"/>
<dbReference type="Proteomes" id="UP000199545">
    <property type="component" value="Unassembled WGS sequence"/>
</dbReference>
<organism evidence="3 4">
    <name type="scientific">Thermoflavimicrobium dichotomicum</name>
    <dbReference type="NCBI Taxonomy" id="46223"/>
    <lineage>
        <taxon>Bacteria</taxon>
        <taxon>Bacillati</taxon>
        <taxon>Bacillota</taxon>
        <taxon>Bacilli</taxon>
        <taxon>Bacillales</taxon>
        <taxon>Thermoactinomycetaceae</taxon>
        <taxon>Thermoflavimicrobium</taxon>
    </lineage>
</organism>
<feature type="transmembrane region" description="Helical" evidence="1">
    <location>
        <begin position="246"/>
        <end position="267"/>
    </location>
</feature>
<keyword evidence="1" id="KW-0812">Transmembrane</keyword>
<evidence type="ECO:0000259" key="2">
    <source>
        <dbReference type="Pfam" id="PF03413"/>
    </source>
</evidence>
<accession>A0A1I3SBE8</accession>
<sequence length="330" mass="36616">MLNDDQRIMDKIEKLHGELMAGTLGDRLVELAACWAIILLITRIFLWWPRERKGGVFGTFLPRLNGGKRIFWRDLHAVPAFWLSLGIAFLILTGLPWSGFWGDQFQKLATDAGIGYPAAVWGGEKPESTIPSKDVADVPWAAEQRPVPQSKDERVSPISIDKVVAIADARHVHPGYNVYYPEGPKGVYTVSVFPDKSKDEATLFLDQYSGKVLDDYRFADYGPIAKIIATGITLHKGTEFGLPNQIAGLIICLGIVGISITGLVMWWKRKPSNKLGTPPLPKNFKLVKGVGVLVIALGILFPLVGLSLVIVWLLDWLIIKRIPMVKQWVG</sequence>
<dbReference type="STRING" id="46223.SAMN05421852_11261"/>
<feature type="transmembrane region" description="Helical" evidence="1">
    <location>
        <begin position="28"/>
        <end position="48"/>
    </location>
</feature>
<keyword evidence="4" id="KW-1185">Reference proteome</keyword>
<keyword evidence="1" id="KW-1133">Transmembrane helix</keyword>
<evidence type="ECO:0000313" key="4">
    <source>
        <dbReference type="Proteomes" id="UP000199545"/>
    </source>
</evidence>
<dbReference type="Pfam" id="PF03413">
    <property type="entry name" value="PepSY"/>
    <property type="match status" value="1"/>
</dbReference>
<proteinExistence type="predicted"/>
<dbReference type="InterPro" id="IPR005625">
    <property type="entry name" value="PepSY-ass_TM"/>
</dbReference>
<dbReference type="PANTHER" id="PTHR34219">
    <property type="entry name" value="IRON-REGULATED INNER MEMBRANE PROTEIN-RELATED"/>
    <property type="match status" value="1"/>
</dbReference>
<keyword evidence="1" id="KW-0472">Membrane</keyword>
<protein>
    <submittedName>
        <fullName evidence="3">Uncharacterized iron-regulated membrane protein</fullName>
    </submittedName>
</protein>
<reference evidence="3 4" key="1">
    <citation type="submission" date="2016-10" db="EMBL/GenBank/DDBJ databases">
        <authorList>
            <person name="de Groot N.N."/>
        </authorList>
    </citation>
    <scope>NUCLEOTIDE SEQUENCE [LARGE SCALE GENOMIC DNA]</scope>
    <source>
        <strain evidence="3 4">DSM 44778</strain>
    </source>
</reference>
<dbReference type="Pfam" id="PF03929">
    <property type="entry name" value="PepSY_TM"/>
    <property type="match status" value="1"/>
</dbReference>
<feature type="transmembrane region" description="Helical" evidence="1">
    <location>
        <begin position="80"/>
        <end position="100"/>
    </location>
</feature>
<feature type="domain" description="PepSY" evidence="2">
    <location>
        <begin position="157"/>
        <end position="215"/>
    </location>
</feature>
<dbReference type="EMBL" id="FORR01000012">
    <property type="protein sequence ID" value="SFJ54867.1"/>
    <property type="molecule type" value="Genomic_DNA"/>
</dbReference>
<feature type="transmembrane region" description="Helical" evidence="1">
    <location>
        <begin position="287"/>
        <end position="314"/>
    </location>
</feature>
<evidence type="ECO:0000313" key="3">
    <source>
        <dbReference type="EMBL" id="SFJ54867.1"/>
    </source>
</evidence>
<evidence type="ECO:0000256" key="1">
    <source>
        <dbReference type="SAM" id="Phobius"/>
    </source>
</evidence>
<name>A0A1I3SBE8_9BACL</name>
<dbReference type="InterPro" id="IPR025711">
    <property type="entry name" value="PepSY"/>
</dbReference>
<gene>
    <name evidence="3" type="ORF">SAMN05421852_11261</name>
</gene>
<dbReference type="PANTHER" id="PTHR34219:SF1">
    <property type="entry name" value="PEPSY DOMAIN-CONTAINING PROTEIN"/>
    <property type="match status" value="1"/>
</dbReference>